<dbReference type="PANTHER" id="PTHR47469">
    <property type="entry name" value="MONOOXYGENASE-LIKE"/>
    <property type="match status" value="1"/>
</dbReference>
<dbReference type="InterPro" id="IPR002938">
    <property type="entry name" value="FAD-bd"/>
</dbReference>
<feature type="domain" description="FAD-binding" evidence="1">
    <location>
        <begin position="296"/>
        <end position="359"/>
    </location>
</feature>
<dbReference type="InterPro" id="IPR053212">
    <property type="entry name" value="DHP_3-monooxygenase"/>
</dbReference>
<dbReference type="NCBIfam" id="NF005566">
    <property type="entry name" value="PRK07236.1"/>
    <property type="match status" value="1"/>
</dbReference>
<evidence type="ECO:0000259" key="1">
    <source>
        <dbReference type="Pfam" id="PF01494"/>
    </source>
</evidence>
<name>A0ABR7RID2_9PROT</name>
<evidence type="ECO:0000259" key="2">
    <source>
        <dbReference type="Pfam" id="PF22607"/>
    </source>
</evidence>
<dbReference type="InterPro" id="IPR036188">
    <property type="entry name" value="FAD/NAD-bd_sf"/>
</dbReference>
<dbReference type="Pfam" id="PF22607">
    <property type="entry name" value="FAD_binding-like"/>
    <property type="match status" value="1"/>
</dbReference>
<feature type="domain" description="2,6-dihydroxypyridine 3-monooxygenase substrate binding" evidence="2">
    <location>
        <begin position="166"/>
        <end position="293"/>
    </location>
</feature>
<comment type="caution">
    <text evidence="3">The sequence shown here is derived from an EMBL/GenBank/DDBJ whole genome shotgun (WGS) entry which is preliminary data.</text>
</comment>
<dbReference type="PRINTS" id="PR00420">
    <property type="entry name" value="RNGMNOXGNASE"/>
</dbReference>
<dbReference type="PANTHER" id="PTHR47469:SF2">
    <property type="entry name" value="OS06G0597600 PROTEIN"/>
    <property type="match status" value="1"/>
</dbReference>
<evidence type="ECO:0000313" key="3">
    <source>
        <dbReference type="EMBL" id="MBC9206126.1"/>
    </source>
</evidence>
<evidence type="ECO:0000313" key="4">
    <source>
        <dbReference type="Proteomes" id="UP000626026"/>
    </source>
</evidence>
<sequence>MRKLRIAIAGGSLGGLFAAILLRQDGHEVQVFERSAGGLEGRGAGLVPQREVFDVLRAIGAEDVVKVGVVARDRITLDRAGGIVHRQVTPQMQLSWDYLYSAVRARLGDADYRLGRSVSGAARTDTGAALHFADGSSEDAELVLGADGIGSVLRPVVTAQPSPTRYAGYVAWRGLVPEAALPQSAADALLDRFAFFMMPGSHILGYSVTGPGGEMQRGARRYNWVWYRRVAEAELAAVLTDGSGRTHPFSLAPGQMPAQRAAGLQVDAQRLLPPDFAAAVAAEQAPFVQAIFDYEAPRMATGPLALLGDAAFVVRPHTAMGVAKAAGDALALRRHLRDLPLEQALAAYDRERRPAGAAIAAYGQRLGAELG</sequence>
<dbReference type="SUPFAM" id="SSF54373">
    <property type="entry name" value="FAD-linked reductases, C-terminal domain"/>
    <property type="match status" value="1"/>
</dbReference>
<dbReference type="RefSeq" id="WP_187783306.1">
    <property type="nucleotide sequence ID" value="NZ_JACTVA010000005.1"/>
</dbReference>
<dbReference type="EMBL" id="JACTVA010000005">
    <property type="protein sequence ID" value="MBC9206126.1"/>
    <property type="molecule type" value="Genomic_DNA"/>
</dbReference>
<dbReference type="Pfam" id="PF01494">
    <property type="entry name" value="FAD_binding_3"/>
    <property type="match status" value="1"/>
</dbReference>
<dbReference type="Gene3D" id="3.50.50.60">
    <property type="entry name" value="FAD/NAD(P)-binding domain"/>
    <property type="match status" value="2"/>
</dbReference>
<reference evidence="3 4" key="1">
    <citation type="journal article" date="2013" name="Int. J. Syst. Evol. Microbiol.">
        <title>Roseomonas aerophila sp. nov., isolated from air.</title>
        <authorList>
            <person name="Kim S.J."/>
            <person name="Weon H.Y."/>
            <person name="Ahn J.H."/>
            <person name="Hong S.B."/>
            <person name="Seok S.J."/>
            <person name="Whang K.S."/>
            <person name="Kwon S.W."/>
        </authorList>
    </citation>
    <scope>NUCLEOTIDE SEQUENCE [LARGE SCALE GENOMIC DNA]</scope>
    <source>
        <strain evidence="3 4">NBRC 108923</strain>
    </source>
</reference>
<gene>
    <name evidence="3" type="ORF">IBL26_04705</name>
</gene>
<proteinExistence type="predicted"/>
<dbReference type="Proteomes" id="UP000626026">
    <property type="component" value="Unassembled WGS sequence"/>
</dbReference>
<dbReference type="InterPro" id="IPR054707">
    <property type="entry name" value="DhpH_subs-bd"/>
</dbReference>
<keyword evidence="4" id="KW-1185">Reference proteome</keyword>
<protein>
    <submittedName>
        <fullName evidence="3">2-polyprenyl-6-methoxyphenol hydroxylase</fullName>
    </submittedName>
</protein>
<organism evidence="3 4">
    <name type="scientific">Teichococcus aerophilus</name>
    <dbReference type="NCBI Taxonomy" id="1224513"/>
    <lineage>
        <taxon>Bacteria</taxon>
        <taxon>Pseudomonadati</taxon>
        <taxon>Pseudomonadota</taxon>
        <taxon>Alphaproteobacteria</taxon>
        <taxon>Acetobacterales</taxon>
        <taxon>Roseomonadaceae</taxon>
        <taxon>Roseomonas</taxon>
    </lineage>
</organism>
<dbReference type="SUPFAM" id="SSF51905">
    <property type="entry name" value="FAD/NAD(P)-binding domain"/>
    <property type="match status" value="1"/>
</dbReference>
<accession>A0ABR7RID2</accession>